<accession>A0A6I2MR94</accession>
<evidence type="ECO:0000256" key="5">
    <source>
        <dbReference type="SAM" id="Phobius"/>
    </source>
</evidence>
<comment type="caution">
    <text evidence="7">The sequence shown here is derived from an EMBL/GenBank/DDBJ whole genome shotgun (WGS) entry which is preliminary data.</text>
</comment>
<dbReference type="InterPro" id="IPR007016">
    <property type="entry name" value="O-antigen_ligase-rel_domated"/>
</dbReference>
<evidence type="ECO:0000256" key="4">
    <source>
        <dbReference type="ARBA" id="ARBA00023136"/>
    </source>
</evidence>
<feature type="transmembrane region" description="Helical" evidence="5">
    <location>
        <begin position="181"/>
        <end position="199"/>
    </location>
</feature>
<comment type="subcellular location">
    <subcellularLocation>
        <location evidence="1">Membrane</location>
        <topology evidence="1">Multi-pass membrane protein</topology>
    </subcellularLocation>
</comment>
<keyword evidence="8" id="KW-1185">Reference proteome</keyword>
<feature type="transmembrane region" description="Helical" evidence="5">
    <location>
        <begin position="153"/>
        <end position="174"/>
    </location>
</feature>
<protein>
    <recommendedName>
        <fullName evidence="6">O-antigen ligase-related domain-containing protein</fullName>
    </recommendedName>
</protein>
<feature type="transmembrane region" description="Helical" evidence="5">
    <location>
        <begin position="116"/>
        <end position="133"/>
    </location>
</feature>
<dbReference type="EMBL" id="WKJH01000003">
    <property type="protein sequence ID" value="MRX63766.1"/>
    <property type="molecule type" value="Genomic_DNA"/>
</dbReference>
<dbReference type="Proteomes" id="UP000443153">
    <property type="component" value="Unassembled WGS sequence"/>
</dbReference>
<dbReference type="GO" id="GO:0016020">
    <property type="term" value="C:membrane"/>
    <property type="evidence" value="ECO:0007669"/>
    <property type="project" value="UniProtKB-SubCell"/>
</dbReference>
<feature type="transmembrane region" description="Helical" evidence="5">
    <location>
        <begin position="32"/>
        <end position="51"/>
    </location>
</feature>
<feature type="transmembrane region" description="Helical" evidence="5">
    <location>
        <begin position="91"/>
        <end position="111"/>
    </location>
</feature>
<feature type="transmembrane region" description="Helical" evidence="5">
    <location>
        <begin position="350"/>
        <end position="369"/>
    </location>
</feature>
<evidence type="ECO:0000256" key="2">
    <source>
        <dbReference type="ARBA" id="ARBA00022692"/>
    </source>
</evidence>
<keyword evidence="2 5" id="KW-0812">Transmembrane</keyword>
<evidence type="ECO:0000256" key="1">
    <source>
        <dbReference type="ARBA" id="ARBA00004141"/>
    </source>
</evidence>
<sequence length="397" mass="46131">MNHQFRGFIRPIIGVLIFLTILLYYAGLNWGLNAIGFMVLFNLLFVVTFSIDLGRTMFNRPEMLLFLIFLLLSFVAVFYPDIDYESFNFTITKILAAFMGAYIAIALVQILDLEDYFHFGFIIALLLIIYAEYSAGTFKPMTFYAPTASRHDFLYNANYYSYMGLFASFSIFRLHLKYRNAWTFAGLVLIPLSAIAIAFTAQTRSGLIFVILVNALFWFWVNKPKKKNPIYSIFRKLLLLGISLFLTFQFINIYTNSSIENRLSSTSAKEESRGYLIKKGIEVFIDHPFTGVGPGNFINYNKRRQMSHNNYVEALVEHGIFIGPIILLVFLLPFYKSFKLYVTNKSNPEYKLSLLFFGIFLLFNNIYVFYRASNAMMYFFVMLGIHYRFLDNKNQST</sequence>
<dbReference type="Pfam" id="PF04932">
    <property type="entry name" value="Wzy_C"/>
    <property type="match status" value="1"/>
</dbReference>
<dbReference type="InterPro" id="IPR051533">
    <property type="entry name" value="WaaL-like"/>
</dbReference>
<evidence type="ECO:0000256" key="3">
    <source>
        <dbReference type="ARBA" id="ARBA00022989"/>
    </source>
</evidence>
<reference evidence="7 8" key="1">
    <citation type="submission" date="2019-11" db="EMBL/GenBank/DDBJ databases">
        <title>Maribacter lutea sp. nov., a marine bacterium isolated from intertidal sand.</title>
        <authorList>
            <person name="Liu A."/>
        </authorList>
    </citation>
    <scope>NUCLEOTIDE SEQUENCE [LARGE SCALE GENOMIC DNA]</scope>
    <source>
        <strain evidence="7 8">RZ05</strain>
    </source>
</reference>
<evidence type="ECO:0000313" key="8">
    <source>
        <dbReference type="Proteomes" id="UP000443153"/>
    </source>
</evidence>
<dbReference type="PANTHER" id="PTHR37422">
    <property type="entry name" value="TEICHURONIC ACID BIOSYNTHESIS PROTEIN TUAE"/>
    <property type="match status" value="1"/>
</dbReference>
<feature type="domain" description="O-antigen ligase-related" evidence="6">
    <location>
        <begin position="194"/>
        <end position="321"/>
    </location>
</feature>
<name>A0A6I2MR94_9FLAO</name>
<dbReference type="AlphaFoldDB" id="A0A6I2MR94"/>
<dbReference type="PANTHER" id="PTHR37422:SF13">
    <property type="entry name" value="LIPOPOLYSACCHARIDE BIOSYNTHESIS PROTEIN PA4999-RELATED"/>
    <property type="match status" value="1"/>
</dbReference>
<feature type="transmembrane region" description="Helical" evidence="5">
    <location>
        <begin position="7"/>
        <end position="26"/>
    </location>
</feature>
<dbReference type="OrthoDB" id="1178459at2"/>
<evidence type="ECO:0000259" key="6">
    <source>
        <dbReference type="Pfam" id="PF04932"/>
    </source>
</evidence>
<keyword evidence="3 5" id="KW-1133">Transmembrane helix</keyword>
<proteinExistence type="predicted"/>
<keyword evidence="4 5" id="KW-0472">Membrane</keyword>
<evidence type="ECO:0000313" key="7">
    <source>
        <dbReference type="EMBL" id="MRX63766.1"/>
    </source>
</evidence>
<dbReference type="RefSeq" id="WP_154364931.1">
    <property type="nucleotide sequence ID" value="NZ_WKJH01000003.1"/>
</dbReference>
<feature type="transmembrane region" description="Helical" evidence="5">
    <location>
        <begin position="63"/>
        <end position="79"/>
    </location>
</feature>
<gene>
    <name evidence="7" type="ORF">GJ691_06255</name>
</gene>
<feature type="transmembrane region" description="Helical" evidence="5">
    <location>
        <begin position="319"/>
        <end position="338"/>
    </location>
</feature>
<feature type="transmembrane region" description="Helical" evidence="5">
    <location>
        <begin position="205"/>
        <end position="221"/>
    </location>
</feature>
<organism evidence="7 8">
    <name type="scientific">Maribacter luteus</name>
    <dbReference type="NCBI Taxonomy" id="2594478"/>
    <lineage>
        <taxon>Bacteria</taxon>
        <taxon>Pseudomonadati</taxon>
        <taxon>Bacteroidota</taxon>
        <taxon>Flavobacteriia</taxon>
        <taxon>Flavobacteriales</taxon>
        <taxon>Flavobacteriaceae</taxon>
        <taxon>Maribacter</taxon>
    </lineage>
</organism>